<dbReference type="GO" id="GO:0015385">
    <property type="term" value="F:sodium:proton antiporter activity"/>
    <property type="evidence" value="ECO:0007669"/>
    <property type="project" value="InterPro"/>
</dbReference>
<evidence type="ECO:0000256" key="8">
    <source>
        <dbReference type="ARBA" id="ARBA00023136"/>
    </source>
</evidence>
<dbReference type="Gene3D" id="6.10.140.1330">
    <property type="match status" value="1"/>
</dbReference>
<evidence type="ECO:0000313" key="12">
    <source>
        <dbReference type="EMBL" id="SEL15025.1"/>
    </source>
</evidence>
<dbReference type="Proteomes" id="UP000199421">
    <property type="component" value="Unassembled WGS sequence"/>
</dbReference>
<feature type="transmembrane region" description="Helical" evidence="10">
    <location>
        <begin position="302"/>
        <end position="322"/>
    </location>
</feature>
<name>A0A1H7MWF8_OLID1</name>
<feature type="transmembrane region" description="Helical" evidence="10">
    <location>
        <begin position="151"/>
        <end position="176"/>
    </location>
</feature>
<feature type="transmembrane region" description="Helical" evidence="10">
    <location>
        <begin position="356"/>
        <end position="377"/>
    </location>
</feature>
<evidence type="ECO:0000313" key="13">
    <source>
        <dbReference type="Proteomes" id="UP000199421"/>
    </source>
</evidence>
<keyword evidence="6 10" id="KW-0915">Sodium</keyword>
<dbReference type="GO" id="GO:0098719">
    <property type="term" value="P:sodium ion import across plasma membrane"/>
    <property type="evidence" value="ECO:0007669"/>
    <property type="project" value="TreeGrafter"/>
</dbReference>
<evidence type="ECO:0000256" key="4">
    <source>
        <dbReference type="ARBA" id="ARBA00022692"/>
    </source>
</evidence>
<evidence type="ECO:0000256" key="7">
    <source>
        <dbReference type="ARBA" id="ARBA00023065"/>
    </source>
</evidence>
<protein>
    <submittedName>
        <fullName evidence="12">Monovalent cation:H+ antiporter, CPA1 family</fullName>
    </submittedName>
</protein>
<dbReference type="OrthoDB" id="9809206at2"/>
<feature type="transmembrane region" description="Helical" evidence="10">
    <location>
        <begin position="389"/>
        <end position="409"/>
    </location>
</feature>
<comment type="function">
    <text evidence="10">Na(+)/H(+) antiporter that extrudes sodium in exchange for external protons.</text>
</comment>
<keyword evidence="3 10" id="KW-1003">Cell membrane</keyword>
<evidence type="ECO:0000256" key="6">
    <source>
        <dbReference type="ARBA" id="ARBA00023053"/>
    </source>
</evidence>
<dbReference type="GO" id="GO:0015386">
    <property type="term" value="F:potassium:proton antiporter activity"/>
    <property type="evidence" value="ECO:0007669"/>
    <property type="project" value="TreeGrafter"/>
</dbReference>
<dbReference type="RefSeq" id="WP_093323285.1">
    <property type="nucleotide sequence ID" value="NZ_FOAF01000001.1"/>
</dbReference>
<feature type="transmembrane region" description="Helical" evidence="10">
    <location>
        <begin position="31"/>
        <end position="60"/>
    </location>
</feature>
<keyword evidence="13" id="KW-1185">Reference proteome</keyword>
<evidence type="ECO:0000256" key="10">
    <source>
        <dbReference type="RuleBase" id="RU366002"/>
    </source>
</evidence>
<dbReference type="AlphaFoldDB" id="A0A1H7MWF8"/>
<feature type="transmembrane region" description="Helical" evidence="10">
    <location>
        <begin position="182"/>
        <end position="204"/>
    </location>
</feature>
<feature type="domain" description="Cation/H+ exchanger transmembrane" evidence="11">
    <location>
        <begin position="14"/>
        <end position="413"/>
    </location>
</feature>
<keyword evidence="2 10" id="KW-0813">Transport</keyword>
<keyword evidence="8 10" id="KW-0472">Membrane</keyword>
<dbReference type="InterPro" id="IPR018422">
    <property type="entry name" value="Cation/H_exchanger_CPA1"/>
</dbReference>
<dbReference type="PANTHER" id="PTHR10110">
    <property type="entry name" value="SODIUM/HYDROGEN EXCHANGER"/>
    <property type="match status" value="1"/>
</dbReference>
<gene>
    <name evidence="12" type="ORF">SAMN05661044_02138</name>
</gene>
<feature type="transmembrane region" description="Helical" evidence="10">
    <location>
        <begin position="272"/>
        <end position="290"/>
    </location>
</feature>
<comment type="subcellular location">
    <subcellularLocation>
        <location evidence="1 10">Cell membrane</location>
        <topology evidence="1 10">Multi-pass membrane protein</topology>
    </subcellularLocation>
</comment>
<feature type="transmembrane region" description="Helical" evidence="10">
    <location>
        <begin position="235"/>
        <end position="251"/>
    </location>
</feature>
<comment type="caution">
    <text evidence="10">Lacks conserved residue(s) required for the propagation of feature annotation.</text>
</comment>
<keyword evidence="10" id="KW-0050">Antiport</keyword>
<organism evidence="12 13">
    <name type="scientific">Olivibacter domesticus</name>
    <name type="common">Pseudosphingobacterium domesticum</name>
    <dbReference type="NCBI Taxonomy" id="407022"/>
    <lineage>
        <taxon>Bacteria</taxon>
        <taxon>Pseudomonadati</taxon>
        <taxon>Bacteroidota</taxon>
        <taxon>Sphingobacteriia</taxon>
        <taxon>Sphingobacteriales</taxon>
        <taxon>Sphingobacteriaceae</taxon>
        <taxon>Olivibacter</taxon>
    </lineage>
</organism>
<evidence type="ECO:0000256" key="5">
    <source>
        <dbReference type="ARBA" id="ARBA00022989"/>
    </source>
</evidence>
<dbReference type="GO" id="GO:0051453">
    <property type="term" value="P:regulation of intracellular pH"/>
    <property type="evidence" value="ECO:0007669"/>
    <property type="project" value="TreeGrafter"/>
</dbReference>
<dbReference type="PANTHER" id="PTHR10110:SF86">
    <property type="entry name" value="SODIUM_HYDROGEN EXCHANGER 7"/>
    <property type="match status" value="1"/>
</dbReference>
<proteinExistence type="inferred from homology"/>
<evidence type="ECO:0000256" key="3">
    <source>
        <dbReference type="ARBA" id="ARBA00022475"/>
    </source>
</evidence>
<keyword evidence="4 10" id="KW-0812">Transmembrane</keyword>
<dbReference type="EMBL" id="FOAF01000001">
    <property type="protein sequence ID" value="SEL15025.1"/>
    <property type="molecule type" value="Genomic_DNA"/>
</dbReference>
<sequence length="419" mass="45442">MENYAIILVLLGVMVIVSTLAEKIKVSAPIVLIIAGIAIGFLPSMPTIQIDSEIIFLLFLPPLLYEASFKIPQKDFKANLFIISSLAFSLVFMTTAGIAVIAHYLIPGMTWPLSFILGAILAPTDAVAALSITKSMKLSPLTSTVLEGESLLNDASALVAYRFALAALTGTAFVLWNASLTFIVLLVGGFLIGIMLARALAFILKFIRNNGTAVLSLVLLAPFVTYLIAETVHTSGVIAVVTLGFGISRLSKIKFPEKIRTQSETIWDMITFLLNGLIFILIGLELPIVVKELSTPELLTYAGYGFMLTIAALLLRMLSVFMNRKRLKRAFNKQQLQPKRRAIPESILLSIQESMIISWSGMRGIISLAIAIGLPNVLDDGTAFPMKNAIIYITTVVVLLTIVGQGLLLPHIAKPKSVV</sequence>
<keyword evidence="9 10" id="KW-0739">Sodium transport</keyword>
<keyword evidence="7 10" id="KW-0406">Ion transport</keyword>
<evidence type="ECO:0000256" key="9">
    <source>
        <dbReference type="ARBA" id="ARBA00023201"/>
    </source>
</evidence>
<evidence type="ECO:0000256" key="2">
    <source>
        <dbReference type="ARBA" id="ARBA00022448"/>
    </source>
</evidence>
<evidence type="ECO:0000259" key="11">
    <source>
        <dbReference type="Pfam" id="PF00999"/>
    </source>
</evidence>
<dbReference type="Pfam" id="PF00999">
    <property type="entry name" value="Na_H_Exchanger"/>
    <property type="match status" value="1"/>
</dbReference>
<comment type="similarity">
    <text evidence="10">Belongs to the monovalent cation:proton antiporter 1 (CPA1) transporter (TC 2.A.36) family.</text>
</comment>
<evidence type="ECO:0000256" key="1">
    <source>
        <dbReference type="ARBA" id="ARBA00004651"/>
    </source>
</evidence>
<feature type="transmembrane region" description="Helical" evidence="10">
    <location>
        <begin position="111"/>
        <end position="130"/>
    </location>
</feature>
<accession>A0A1H7MWF8</accession>
<dbReference type="GO" id="GO:0005886">
    <property type="term" value="C:plasma membrane"/>
    <property type="evidence" value="ECO:0007669"/>
    <property type="project" value="UniProtKB-SubCell"/>
</dbReference>
<reference evidence="13" key="1">
    <citation type="submission" date="2016-10" db="EMBL/GenBank/DDBJ databases">
        <authorList>
            <person name="Varghese N."/>
            <person name="Submissions S."/>
        </authorList>
    </citation>
    <scope>NUCLEOTIDE SEQUENCE [LARGE SCALE GENOMIC DNA]</scope>
    <source>
        <strain evidence="13">DSM 18733</strain>
    </source>
</reference>
<dbReference type="NCBIfam" id="TIGR00831">
    <property type="entry name" value="a_cpa1"/>
    <property type="match status" value="1"/>
</dbReference>
<keyword evidence="5 10" id="KW-1133">Transmembrane helix</keyword>
<feature type="transmembrane region" description="Helical" evidence="10">
    <location>
        <begin position="80"/>
        <end position="105"/>
    </location>
</feature>
<dbReference type="InterPro" id="IPR004705">
    <property type="entry name" value="Cation/H_exchanger_CPA1_bac"/>
</dbReference>
<dbReference type="InterPro" id="IPR006153">
    <property type="entry name" value="Cation/H_exchanger_TM"/>
</dbReference>